<dbReference type="EC" id="3.1.1.11" evidence="3"/>
<dbReference type="AlphaFoldDB" id="A0A2N3NJC8"/>
<feature type="domain" description="Pectinesterase catalytic" evidence="9">
    <location>
        <begin position="181"/>
        <end position="350"/>
    </location>
</feature>
<feature type="compositionally biased region" description="Polar residues" evidence="7">
    <location>
        <begin position="241"/>
        <end position="251"/>
    </location>
</feature>
<evidence type="ECO:0000256" key="7">
    <source>
        <dbReference type="SAM" id="MobiDB-lite"/>
    </source>
</evidence>
<dbReference type="PANTHER" id="PTHR31321">
    <property type="entry name" value="ACYL-COA THIOESTER HYDROLASE YBHC-RELATED"/>
    <property type="match status" value="1"/>
</dbReference>
<evidence type="ECO:0000256" key="5">
    <source>
        <dbReference type="ARBA" id="ARBA00023085"/>
    </source>
</evidence>
<accession>A0A2N3NJC8</accession>
<feature type="chain" id="PRO_5014871974" description="pectinesterase" evidence="8">
    <location>
        <begin position="17"/>
        <end position="503"/>
    </location>
</feature>
<proteinExistence type="inferred from homology"/>
<dbReference type="STRING" id="41688.A0A2N3NJC8"/>
<comment type="similarity">
    <text evidence="2">Belongs to the pectinesterase family.</text>
</comment>
<dbReference type="InterPro" id="IPR011050">
    <property type="entry name" value="Pectin_lyase_fold/virulence"/>
</dbReference>
<protein>
    <recommendedName>
        <fullName evidence="3">pectinesterase</fullName>
        <ecNumber evidence="3">3.1.1.11</ecNumber>
    </recommendedName>
    <alternativeName>
        <fullName evidence="6">Pectin methylesterase A</fullName>
    </alternativeName>
</protein>
<evidence type="ECO:0000313" key="11">
    <source>
        <dbReference type="Proteomes" id="UP000233524"/>
    </source>
</evidence>
<evidence type="ECO:0000256" key="2">
    <source>
        <dbReference type="ARBA" id="ARBA00008891"/>
    </source>
</evidence>
<dbReference type="GO" id="GO:0030599">
    <property type="term" value="F:pectinesterase activity"/>
    <property type="evidence" value="ECO:0007669"/>
    <property type="project" value="UniProtKB-EC"/>
</dbReference>
<feature type="region of interest" description="Disordered" evidence="7">
    <location>
        <begin position="241"/>
        <end position="260"/>
    </location>
</feature>
<comment type="caution">
    <text evidence="10">The sequence shown here is derived from an EMBL/GenBank/DDBJ whole genome shotgun (WGS) entry which is preliminary data.</text>
</comment>
<keyword evidence="11" id="KW-1185">Reference proteome</keyword>
<evidence type="ECO:0000256" key="1">
    <source>
        <dbReference type="ARBA" id="ARBA00005184"/>
    </source>
</evidence>
<dbReference type="InterPro" id="IPR000070">
    <property type="entry name" value="Pectinesterase_cat"/>
</dbReference>
<dbReference type="SUPFAM" id="SSF51126">
    <property type="entry name" value="Pectin lyase-like"/>
    <property type="match status" value="1"/>
</dbReference>
<evidence type="ECO:0000256" key="6">
    <source>
        <dbReference type="ARBA" id="ARBA00042203"/>
    </source>
</evidence>
<dbReference type="EMBL" id="NLAX01000003">
    <property type="protein sequence ID" value="PKS12556.1"/>
    <property type="molecule type" value="Genomic_DNA"/>
</dbReference>
<dbReference type="PANTHER" id="PTHR31321:SF57">
    <property type="entry name" value="PECTINESTERASE 53-RELATED"/>
    <property type="match status" value="1"/>
</dbReference>
<feature type="signal peptide" evidence="8">
    <location>
        <begin position="1"/>
        <end position="16"/>
    </location>
</feature>
<keyword evidence="8" id="KW-0732">Signal</keyword>
<comment type="pathway">
    <text evidence="1">Glycan metabolism; pectin degradation; 2-dehydro-3-deoxy-D-gluconate from pectin: step 1/5.</text>
</comment>
<dbReference type="InterPro" id="IPR012334">
    <property type="entry name" value="Pectin_lyas_fold"/>
</dbReference>
<dbReference type="GO" id="GO:0045490">
    <property type="term" value="P:pectin catabolic process"/>
    <property type="evidence" value="ECO:0007669"/>
    <property type="project" value="UniProtKB-UniPathway"/>
</dbReference>
<dbReference type="Proteomes" id="UP000233524">
    <property type="component" value="Unassembled WGS sequence"/>
</dbReference>
<organism evidence="10 11">
    <name type="scientific">Lomentospora prolificans</name>
    <dbReference type="NCBI Taxonomy" id="41688"/>
    <lineage>
        <taxon>Eukaryota</taxon>
        <taxon>Fungi</taxon>
        <taxon>Dikarya</taxon>
        <taxon>Ascomycota</taxon>
        <taxon>Pezizomycotina</taxon>
        <taxon>Sordariomycetes</taxon>
        <taxon>Hypocreomycetidae</taxon>
        <taxon>Microascales</taxon>
        <taxon>Microascaceae</taxon>
        <taxon>Lomentospora</taxon>
    </lineage>
</organism>
<gene>
    <name evidence="10" type="ORF">jhhlp_000764</name>
</gene>
<evidence type="ECO:0000256" key="4">
    <source>
        <dbReference type="ARBA" id="ARBA00022801"/>
    </source>
</evidence>
<dbReference type="GO" id="GO:0042545">
    <property type="term" value="P:cell wall modification"/>
    <property type="evidence" value="ECO:0007669"/>
    <property type="project" value="InterPro"/>
</dbReference>
<dbReference type="VEuPathDB" id="FungiDB:jhhlp_000764"/>
<keyword evidence="5" id="KW-0063">Aspartyl esterase</keyword>
<dbReference type="Gene3D" id="2.160.20.10">
    <property type="entry name" value="Single-stranded right-handed beta-helix, Pectin lyase-like"/>
    <property type="match status" value="1"/>
</dbReference>
<evidence type="ECO:0000313" key="10">
    <source>
        <dbReference type="EMBL" id="PKS12556.1"/>
    </source>
</evidence>
<dbReference type="InParanoid" id="A0A2N3NJC8"/>
<dbReference type="UniPathway" id="UPA00545">
    <property type="reaction ID" value="UER00823"/>
</dbReference>
<sequence length="503" mass="55598">MKIPLLTISIFSAAAAAVTCSKHVDIFPRNRARGVNPDTNLVIKFTTPPTVGTSGMIYVYDAADWSVVDSLNMSIPASPNPSGRAAASDGSTTAPRPDLNDTNAYQVNIIGGVDFHFNPIIVRDNTATIYLHNNKLQYGRSYVVKMDPEVLEVAEGFKGFKDRSWTFKTKAHAPRRSKSRVVVASDGSGDFNTVQGALDWAPATPDKPITIFIKNGHYEELVYAQNKSKLVIRGQSRNRTTVGYPNNSAFNPSGRPGPSRRPAFSLQNVTDIQLSDFTIKNYFIGQAEALLVRGERVIVDHMTLNGSGDAFTTYGTIYFVDSLLTGDGDTVLGYAAIFWHRSEIQSIGPVTWTRTPEGSHGNVFLDSRIIGLDKPLPWSVTESNPDGQKVPATFARLPRNNGGSAVNFPYAEMVLLNTKTSLIDPSGWGAIEPEPSFNWTNVRFWEYNTMDLQGNKVDMSMRHPISKELLWPLDSETIENYSKPEFVLNGWKPRVVREKRGAE</sequence>
<evidence type="ECO:0000256" key="8">
    <source>
        <dbReference type="SAM" id="SignalP"/>
    </source>
</evidence>
<evidence type="ECO:0000259" key="9">
    <source>
        <dbReference type="Pfam" id="PF01095"/>
    </source>
</evidence>
<name>A0A2N3NJC8_9PEZI</name>
<reference evidence="10 11" key="1">
    <citation type="journal article" date="2017" name="G3 (Bethesda)">
        <title>First Draft Genome Sequence of the Pathogenic Fungus Lomentospora prolificans (Formerly Scedosporium prolificans).</title>
        <authorList>
            <person name="Luo R."/>
            <person name="Zimin A."/>
            <person name="Workman R."/>
            <person name="Fan Y."/>
            <person name="Pertea G."/>
            <person name="Grossman N."/>
            <person name="Wear M.P."/>
            <person name="Jia B."/>
            <person name="Miller H."/>
            <person name="Casadevall A."/>
            <person name="Timp W."/>
            <person name="Zhang S.X."/>
            <person name="Salzberg S.L."/>
        </authorList>
    </citation>
    <scope>NUCLEOTIDE SEQUENCE [LARGE SCALE GENOMIC DNA]</scope>
    <source>
        <strain evidence="10 11">JHH-5317</strain>
    </source>
</reference>
<dbReference type="OrthoDB" id="2019149at2759"/>
<evidence type="ECO:0000256" key="3">
    <source>
        <dbReference type="ARBA" id="ARBA00013229"/>
    </source>
</evidence>
<dbReference type="Pfam" id="PF01095">
    <property type="entry name" value="Pectinesterase"/>
    <property type="match status" value="1"/>
</dbReference>
<feature type="compositionally biased region" description="Polar residues" evidence="7">
    <location>
        <begin position="89"/>
        <end position="99"/>
    </location>
</feature>
<feature type="region of interest" description="Disordered" evidence="7">
    <location>
        <begin position="78"/>
        <end position="99"/>
    </location>
</feature>
<keyword evidence="4" id="KW-0378">Hydrolase</keyword>